<keyword evidence="3" id="KW-1185">Reference proteome</keyword>
<feature type="transmembrane region" description="Helical" evidence="1">
    <location>
        <begin position="20"/>
        <end position="43"/>
    </location>
</feature>
<organism evidence="2 3">
    <name type="scientific">Dendrobium nobile</name>
    <name type="common">Orchid</name>
    <dbReference type="NCBI Taxonomy" id="94219"/>
    <lineage>
        <taxon>Eukaryota</taxon>
        <taxon>Viridiplantae</taxon>
        <taxon>Streptophyta</taxon>
        <taxon>Embryophyta</taxon>
        <taxon>Tracheophyta</taxon>
        <taxon>Spermatophyta</taxon>
        <taxon>Magnoliopsida</taxon>
        <taxon>Liliopsida</taxon>
        <taxon>Asparagales</taxon>
        <taxon>Orchidaceae</taxon>
        <taxon>Epidendroideae</taxon>
        <taxon>Malaxideae</taxon>
        <taxon>Dendrobiinae</taxon>
        <taxon>Dendrobium</taxon>
    </lineage>
</organism>
<gene>
    <name evidence="2" type="ORF">KFK09_002683</name>
</gene>
<name>A0A8T3C5K9_DENNO</name>
<dbReference type="EMBL" id="JAGYWB010000003">
    <property type="protein sequence ID" value="KAI0527085.1"/>
    <property type="molecule type" value="Genomic_DNA"/>
</dbReference>
<comment type="caution">
    <text evidence="2">The sequence shown here is derived from an EMBL/GenBank/DDBJ whole genome shotgun (WGS) entry which is preliminary data.</text>
</comment>
<evidence type="ECO:0000313" key="3">
    <source>
        <dbReference type="Proteomes" id="UP000829196"/>
    </source>
</evidence>
<keyword evidence="1" id="KW-0812">Transmembrane</keyword>
<proteinExistence type="predicted"/>
<dbReference type="Proteomes" id="UP000829196">
    <property type="component" value="Unassembled WGS sequence"/>
</dbReference>
<protein>
    <submittedName>
        <fullName evidence="2">Uncharacterized protein</fullName>
    </submittedName>
</protein>
<keyword evidence="1" id="KW-0472">Membrane</keyword>
<evidence type="ECO:0000313" key="2">
    <source>
        <dbReference type="EMBL" id="KAI0527085.1"/>
    </source>
</evidence>
<sequence>MLTQALSSTVLIIKDKTTLSVSALPSFFLFARACLSTILMAYIDRWSSYVVVVITEAVEIYIANVNGSDTAEDLKIFGTKAVGIALSYGRRCSVRGAMGHRRAIRLEKYYFSTF</sequence>
<reference evidence="2" key="1">
    <citation type="journal article" date="2022" name="Front. Genet.">
        <title>Chromosome-Scale Assembly of the Dendrobium nobile Genome Provides Insights Into the Molecular Mechanism of the Biosynthesis of the Medicinal Active Ingredient of Dendrobium.</title>
        <authorList>
            <person name="Xu Q."/>
            <person name="Niu S.-C."/>
            <person name="Li K.-L."/>
            <person name="Zheng P.-J."/>
            <person name="Zhang X.-J."/>
            <person name="Jia Y."/>
            <person name="Liu Y."/>
            <person name="Niu Y.-X."/>
            <person name="Yu L.-H."/>
            <person name="Chen D.-F."/>
            <person name="Zhang G.-Q."/>
        </authorList>
    </citation>
    <scope>NUCLEOTIDE SEQUENCE</scope>
    <source>
        <tissue evidence="2">Leaf</tissue>
    </source>
</reference>
<dbReference type="AlphaFoldDB" id="A0A8T3C5K9"/>
<keyword evidence="1" id="KW-1133">Transmembrane helix</keyword>
<evidence type="ECO:0000256" key="1">
    <source>
        <dbReference type="SAM" id="Phobius"/>
    </source>
</evidence>
<accession>A0A8T3C5K9</accession>